<organism evidence="2 3">
    <name type="scientific">Phanerochaete sordida</name>
    <dbReference type="NCBI Taxonomy" id="48140"/>
    <lineage>
        <taxon>Eukaryota</taxon>
        <taxon>Fungi</taxon>
        <taxon>Dikarya</taxon>
        <taxon>Basidiomycota</taxon>
        <taxon>Agaricomycotina</taxon>
        <taxon>Agaricomycetes</taxon>
        <taxon>Polyporales</taxon>
        <taxon>Phanerochaetaceae</taxon>
        <taxon>Phanerochaete</taxon>
    </lineage>
</organism>
<proteinExistence type="predicted"/>
<accession>A0A9P3GKQ6</accession>
<keyword evidence="1" id="KW-0732">Signal</keyword>
<feature type="chain" id="PRO_5040305547" evidence="1">
    <location>
        <begin position="23"/>
        <end position="72"/>
    </location>
</feature>
<evidence type="ECO:0000313" key="2">
    <source>
        <dbReference type="EMBL" id="GJE96059.1"/>
    </source>
</evidence>
<sequence length="72" mass="7348">MLTKQLAGAFVAIMVAASGAVAYPLRHQPAVDRGSVARSVLSVVPDQLAEGVFGDLSVPKVVTVTVADEQAA</sequence>
<dbReference type="Proteomes" id="UP000703269">
    <property type="component" value="Unassembled WGS sequence"/>
</dbReference>
<name>A0A9P3GKQ6_9APHY</name>
<comment type="caution">
    <text evidence="2">The sequence shown here is derived from an EMBL/GenBank/DDBJ whole genome shotgun (WGS) entry which is preliminary data.</text>
</comment>
<gene>
    <name evidence="2" type="ORF">PsYK624_122520</name>
</gene>
<feature type="signal peptide" evidence="1">
    <location>
        <begin position="1"/>
        <end position="22"/>
    </location>
</feature>
<evidence type="ECO:0000256" key="1">
    <source>
        <dbReference type="SAM" id="SignalP"/>
    </source>
</evidence>
<evidence type="ECO:0000313" key="3">
    <source>
        <dbReference type="Proteomes" id="UP000703269"/>
    </source>
</evidence>
<protein>
    <submittedName>
        <fullName evidence="2">Uncharacterized protein</fullName>
    </submittedName>
</protein>
<dbReference type="AlphaFoldDB" id="A0A9P3GKQ6"/>
<dbReference type="EMBL" id="BPQB01000055">
    <property type="protein sequence ID" value="GJE96059.1"/>
    <property type="molecule type" value="Genomic_DNA"/>
</dbReference>
<reference evidence="2 3" key="1">
    <citation type="submission" date="2021-08" db="EMBL/GenBank/DDBJ databases">
        <title>Draft Genome Sequence of Phanerochaete sordida strain YK-624.</title>
        <authorList>
            <person name="Mori T."/>
            <person name="Dohra H."/>
            <person name="Suzuki T."/>
            <person name="Kawagishi H."/>
            <person name="Hirai H."/>
        </authorList>
    </citation>
    <scope>NUCLEOTIDE SEQUENCE [LARGE SCALE GENOMIC DNA]</scope>
    <source>
        <strain evidence="2 3">YK-624</strain>
    </source>
</reference>
<keyword evidence="3" id="KW-1185">Reference proteome</keyword>